<name>A0A382CTB1_9ZZZZ</name>
<dbReference type="EMBL" id="UINC01035909">
    <property type="protein sequence ID" value="SVB29064.1"/>
    <property type="molecule type" value="Genomic_DNA"/>
</dbReference>
<reference evidence="1" key="1">
    <citation type="submission" date="2018-05" db="EMBL/GenBank/DDBJ databases">
        <authorList>
            <person name="Lanie J.A."/>
            <person name="Ng W.-L."/>
            <person name="Kazmierczak K.M."/>
            <person name="Andrzejewski T.M."/>
            <person name="Davidsen T.M."/>
            <person name="Wayne K.J."/>
            <person name="Tettelin H."/>
            <person name="Glass J.I."/>
            <person name="Rusch D."/>
            <person name="Podicherti R."/>
            <person name="Tsui H.-C.T."/>
            <person name="Winkler M.E."/>
        </authorList>
    </citation>
    <scope>NUCLEOTIDE SEQUENCE</scope>
</reference>
<organism evidence="1">
    <name type="scientific">marine metagenome</name>
    <dbReference type="NCBI Taxonomy" id="408172"/>
    <lineage>
        <taxon>unclassified sequences</taxon>
        <taxon>metagenomes</taxon>
        <taxon>ecological metagenomes</taxon>
    </lineage>
</organism>
<protein>
    <submittedName>
        <fullName evidence="1">Uncharacterized protein</fullName>
    </submittedName>
</protein>
<evidence type="ECO:0000313" key="1">
    <source>
        <dbReference type="EMBL" id="SVB29064.1"/>
    </source>
</evidence>
<accession>A0A382CTB1</accession>
<gene>
    <name evidence="1" type="ORF">METZ01_LOCUS181918</name>
</gene>
<proteinExistence type="predicted"/>
<sequence length="59" mass="6866">MDYNTSFASTLAEMKEEKARIDRALLLYVEEAKLGTSSREYIEILKSKYLNKKKDLSMT</sequence>
<dbReference type="AlphaFoldDB" id="A0A382CTB1"/>